<comment type="caution">
    <text evidence="1">The sequence shown here is derived from an EMBL/GenBank/DDBJ whole genome shotgun (WGS) entry which is preliminary data.</text>
</comment>
<sequence>MFIESVDASAYSHTGENLFKLFDESQLSPAEWWKQYGASAPTLKKFAVKVLSLTCSSSGCERNWSVFEHLHSKKRNRLEQQKLNDLVYIKYNRALRRRYTMRDTIDPIILDDSNVQDPTEWLTGALGDENVPVFDGEDLLWGAVAEAAGVGEPPYQTRAGRRREGTDASTSRSRGNHLIDEEDEENDIGAYKDFVEQEVDDEPVYEDLDDF</sequence>
<reference evidence="1 2" key="2">
    <citation type="journal article" date="2022" name="Mol. Ecol. Resour.">
        <title>The genomes of chicory, endive, great burdock and yacon provide insights into Asteraceae paleo-polyploidization history and plant inulin production.</title>
        <authorList>
            <person name="Fan W."/>
            <person name="Wang S."/>
            <person name="Wang H."/>
            <person name="Wang A."/>
            <person name="Jiang F."/>
            <person name="Liu H."/>
            <person name="Zhao H."/>
            <person name="Xu D."/>
            <person name="Zhang Y."/>
        </authorList>
    </citation>
    <scope>NUCLEOTIDE SEQUENCE [LARGE SCALE GENOMIC DNA]</scope>
    <source>
        <strain evidence="2">cv. Punajuju</strain>
        <tissue evidence="1">Leaves</tissue>
    </source>
</reference>
<evidence type="ECO:0000313" key="1">
    <source>
        <dbReference type="EMBL" id="KAI3699531.1"/>
    </source>
</evidence>
<organism evidence="1 2">
    <name type="scientific">Cichorium intybus</name>
    <name type="common">Chicory</name>
    <dbReference type="NCBI Taxonomy" id="13427"/>
    <lineage>
        <taxon>Eukaryota</taxon>
        <taxon>Viridiplantae</taxon>
        <taxon>Streptophyta</taxon>
        <taxon>Embryophyta</taxon>
        <taxon>Tracheophyta</taxon>
        <taxon>Spermatophyta</taxon>
        <taxon>Magnoliopsida</taxon>
        <taxon>eudicotyledons</taxon>
        <taxon>Gunneridae</taxon>
        <taxon>Pentapetalae</taxon>
        <taxon>asterids</taxon>
        <taxon>campanulids</taxon>
        <taxon>Asterales</taxon>
        <taxon>Asteraceae</taxon>
        <taxon>Cichorioideae</taxon>
        <taxon>Cichorieae</taxon>
        <taxon>Cichoriinae</taxon>
        <taxon>Cichorium</taxon>
    </lineage>
</organism>
<protein>
    <submittedName>
        <fullName evidence="1">Uncharacterized protein</fullName>
    </submittedName>
</protein>
<keyword evidence="2" id="KW-1185">Reference proteome</keyword>
<proteinExistence type="predicted"/>
<dbReference type="EMBL" id="CM042016">
    <property type="protein sequence ID" value="KAI3699531.1"/>
    <property type="molecule type" value="Genomic_DNA"/>
</dbReference>
<reference evidence="2" key="1">
    <citation type="journal article" date="2022" name="Mol. Ecol. Resour.">
        <title>The genomes of chicory, endive, great burdock and yacon provide insights into Asteraceae palaeo-polyploidization history and plant inulin production.</title>
        <authorList>
            <person name="Fan W."/>
            <person name="Wang S."/>
            <person name="Wang H."/>
            <person name="Wang A."/>
            <person name="Jiang F."/>
            <person name="Liu H."/>
            <person name="Zhao H."/>
            <person name="Xu D."/>
            <person name="Zhang Y."/>
        </authorList>
    </citation>
    <scope>NUCLEOTIDE SEQUENCE [LARGE SCALE GENOMIC DNA]</scope>
    <source>
        <strain evidence="2">cv. Punajuju</strain>
    </source>
</reference>
<name>A0ACB8ZP87_CICIN</name>
<gene>
    <name evidence="1" type="ORF">L2E82_43913</name>
</gene>
<dbReference type="Proteomes" id="UP001055811">
    <property type="component" value="Linkage Group LG08"/>
</dbReference>
<accession>A0ACB8ZP87</accession>
<evidence type="ECO:0000313" key="2">
    <source>
        <dbReference type="Proteomes" id="UP001055811"/>
    </source>
</evidence>